<dbReference type="InterPro" id="IPR018392">
    <property type="entry name" value="LysM"/>
</dbReference>
<dbReference type="PANTHER" id="PTHR33734">
    <property type="entry name" value="LYSM DOMAIN-CONTAINING GPI-ANCHORED PROTEIN 2"/>
    <property type="match status" value="1"/>
</dbReference>
<dbReference type="PROSITE" id="PS51782">
    <property type="entry name" value="LYSM"/>
    <property type="match status" value="3"/>
</dbReference>
<feature type="signal peptide" evidence="2">
    <location>
        <begin position="1"/>
        <end position="23"/>
    </location>
</feature>
<comment type="caution">
    <text evidence="4">The sequence shown here is derived from an EMBL/GenBank/DDBJ whole genome shotgun (WGS) entry which is preliminary data.</text>
</comment>
<feature type="region of interest" description="Disordered" evidence="1">
    <location>
        <begin position="312"/>
        <end position="356"/>
    </location>
</feature>
<dbReference type="CDD" id="cd00118">
    <property type="entry name" value="LysM"/>
    <property type="match status" value="3"/>
</dbReference>
<evidence type="ECO:0000259" key="3">
    <source>
        <dbReference type="PROSITE" id="PS51782"/>
    </source>
</evidence>
<feature type="chain" id="PRO_5032549316" evidence="2">
    <location>
        <begin position="24"/>
        <end position="380"/>
    </location>
</feature>
<keyword evidence="2" id="KW-0732">Signal</keyword>
<proteinExistence type="predicted"/>
<feature type="compositionally biased region" description="Low complexity" evidence="1">
    <location>
        <begin position="317"/>
        <end position="334"/>
    </location>
</feature>
<dbReference type="PANTHER" id="PTHR33734:SF22">
    <property type="entry name" value="MEMBRANE-BOUND LYTIC MUREIN TRANSGLYCOSYLASE D"/>
    <property type="match status" value="1"/>
</dbReference>
<dbReference type="Proteomes" id="UP000546464">
    <property type="component" value="Unassembled WGS sequence"/>
</dbReference>
<name>A0A842HGF4_9BACT</name>
<feature type="domain" description="LysM" evidence="3">
    <location>
        <begin position="202"/>
        <end position="245"/>
    </location>
</feature>
<keyword evidence="5" id="KW-1185">Reference proteome</keyword>
<dbReference type="InterPro" id="IPR036779">
    <property type="entry name" value="LysM_dom_sf"/>
</dbReference>
<dbReference type="SUPFAM" id="SSF54106">
    <property type="entry name" value="LysM domain"/>
    <property type="match status" value="3"/>
</dbReference>
<evidence type="ECO:0000313" key="4">
    <source>
        <dbReference type="EMBL" id="MBC2595369.1"/>
    </source>
</evidence>
<dbReference type="Pfam" id="PF01476">
    <property type="entry name" value="LysM"/>
    <property type="match status" value="3"/>
</dbReference>
<accession>A0A842HGF4</accession>
<dbReference type="Gene3D" id="3.10.350.10">
    <property type="entry name" value="LysM domain"/>
    <property type="match status" value="3"/>
</dbReference>
<evidence type="ECO:0000256" key="2">
    <source>
        <dbReference type="SAM" id="SignalP"/>
    </source>
</evidence>
<organism evidence="4 5">
    <name type="scientific">Ruficoccus amylovorans</name>
    <dbReference type="NCBI Taxonomy" id="1804625"/>
    <lineage>
        <taxon>Bacteria</taxon>
        <taxon>Pseudomonadati</taxon>
        <taxon>Verrucomicrobiota</taxon>
        <taxon>Opitutia</taxon>
        <taxon>Puniceicoccales</taxon>
        <taxon>Cerasicoccaceae</taxon>
        <taxon>Ruficoccus</taxon>
    </lineage>
</organism>
<dbReference type="EMBL" id="JACHVB010000035">
    <property type="protein sequence ID" value="MBC2595369.1"/>
    <property type="molecule type" value="Genomic_DNA"/>
</dbReference>
<reference evidence="4 5" key="1">
    <citation type="submission" date="2020-07" db="EMBL/GenBank/DDBJ databases">
        <authorList>
            <person name="Feng X."/>
        </authorList>
    </citation>
    <scope>NUCLEOTIDE SEQUENCE [LARGE SCALE GENOMIC DNA]</scope>
    <source>
        <strain evidence="4 5">JCM31066</strain>
    </source>
</reference>
<gene>
    <name evidence="4" type="ORF">H5P28_13965</name>
</gene>
<sequence>MKISQIFLCVIGLHLAVIAFLFATPGCQSGPDAETTGSGGVVGPPDGTVVSEANQNYRQQQYTVGGAPIKAESTPEVTRLRSTPTRPSWNLNENQPAEVIEGQEVTVLEPMNEGLVAAGVTRISPAMETSSYTVKKGDNLTTIARRHDVTLNELMDANGLNRKSVLQVGQVLVIPAASAASYEPPAGDLSAGSAGSVSESASSYTVKSGDTLGAIAKRNGTSVRAIKSANNLSSDTIIVGQTLLIPSGSGATAPSVSSGSSSASLPEGTYLVQKGDTLGAIAKRYNVKVSELMTENNISDPRALRAGQKLVIPGQGSTSSPAPVAPAPRAKPATTPAPVPAPVPAPQPAPSQPAVIEEYNAELLLENLDDIPAAEVQSTN</sequence>
<feature type="domain" description="LysM" evidence="3">
    <location>
        <begin position="130"/>
        <end position="174"/>
    </location>
</feature>
<evidence type="ECO:0000256" key="1">
    <source>
        <dbReference type="SAM" id="MobiDB-lite"/>
    </source>
</evidence>
<dbReference type="AlphaFoldDB" id="A0A842HGF4"/>
<protein>
    <submittedName>
        <fullName evidence="4">LysM peptidoglycan-binding domain-containing protein</fullName>
    </submittedName>
</protein>
<feature type="domain" description="LysM" evidence="3">
    <location>
        <begin position="268"/>
        <end position="312"/>
    </location>
</feature>
<evidence type="ECO:0000313" key="5">
    <source>
        <dbReference type="Proteomes" id="UP000546464"/>
    </source>
</evidence>
<dbReference type="SMART" id="SM00257">
    <property type="entry name" value="LysM"/>
    <property type="match status" value="3"/>
</dbReference>
<dbReference type="RefSeq" id="WP_185676321.1">
    <property type="nucleotide sequence ID" value="NZ_JACHVB010000035.1"/>
</dbReference>
<feature type="compositionally biased region" description="Pro residues" evidence="1">
    <location>
        <begin position="335"/>
        <end position="351"/>
    </location>
</feature>